<reference evidence="1 2" key="1">
    <citation type="submission" date="2015-11" db="EMBL/GenBank/DDBJ databases">
        <authorList>
            <person name="Zhang Y."/>
            <person name="Guo Z."/>
        </authorList>
    </citation>
    <scope>NUCLEOTIDE SEQUENCE [LARGE SCALE GENOMIC DNA]</scope>
    <source>
        <strain evidence="1 2">KCTC 12086</strain>
    </source>
</reference>
<evidence type="ECO:0000313" key="2">
    <source>
        <dbReference type="Proteomes" id="UP000061457"/>
    </source>
</evidence>
<dbReference type="Proteomes" id="UP000061457">
    <property type="component" value="Chromosome I"/>
</dbReference>
<proteinExistence type="predicted"/>
<name>A0A0S2JYU2_9GAMM</name>
<dbReference type="KEGG" id="pphe:PP2015_452"/>
<keyword evidence="2" id="KW-1185">Reference proteome</keyword>
<evidence type="ECO:0000313" key="1">
    <source>
        <dbReference type="EMBL" id="ALO40975.1"/>
    </source>
</evidence>
<organism evidence="1 2">
    <name type="scientific">Pseudoalteromonas phenolica</name>
    <dbReference type="NCBI Taxonomy" id="161398"/>
    <lineage>
        <taxon>Bacteria</taxon>
        <taxon>Pseudomonadati</taxon>
        <taxon>Pseudomonadota</taxon>
        <taxon>Gammaproteobacteria</taxon>
        <taxon>Alteromonadales</taxon>
        <taxon>Pseudoalteromonadaceae</taxon>
        <taxon>Pseudoalteromonas</taxon>
    </lineage>
</organism>
<dbReference type="PATRIC" id="fig|161398.10.peg.462"/>
<dbReference type="RefSeq" id="WP_058028740.1">
    <property type="nucleotide sequence ID" value="NZ_CP013187.1"/>
</dbReference>
<dbReference type="EMBL" id="CP013187">
    <property type="protein sequence ID" value="ALO40975.1"/>
    <property type="molecule type" value="Genomic_DNA"/>
</dbReference>
<dbReference type="AlphaFoldDB" id="A0A0S2JYU2"/>
<accession>A0A0S2JYU2</accession>
<sequence>MKTIVTNWFIVSVMSENEHVGDVIWAIIDEDFSCRFLKGDYVCSSKIVEINNQAKSAKTNSGSVYILKGKGTKAIVDFNDFELLRAGFSPPQIKALNSVKTALPH</sequence>
<gene>
    <name evidence="1" type="ORF">PP2015_452</name>
</gene>
<protein>
    <submittedName>
        <fullName evidence="1">Uncharacterized protein</fullName>
    </submittedName>
</protein>
<dbReference type="OrthoDB" id="674527at2"/>